<gene>
    <name evidence="1" type="ORF">POM88_052890</name>
</gene>
<reference evidence="1" key="1">
    <citation type="submission" date="2023-02" db="EMBL/GenBank/DDBJ databases">
        <title>Genome of toxic invasive species Heracleum sosnowskyi carries increased number of genes despite the absence of recent whole-genome duplications.</title>
        <authorList>
            <person name="Schelkunov M."/>
            <person name="Shtratnikova V."/>
            <person name="Makarenko M."/>
            <person name="Klepikova A."/>
            <person name="Omelchenko D."/>
            <person name="Novikova G."/>
            <person name="Obukhova E."/>
            <person name="Bogdanov V."/>
            <person name="Penin A."/>
            <person name="Logacheva M."/>
        </authorList>
    </citation>
    <scope>NUCLEOTIDE SEQUENCE</scope>
    <source>
        <strain evidence="1">Hsosn_3</strain>
        <tissue evidence="1">Leaf</tissue>
    </source>
</reference>
<dbReference type="AlphaFoldDB" id="A0AAD8GRH4"/>
<dbReference type="InterPro" id="IPR016039">
    <property type="entry name" value="Thiolase-like"/>
</dbReference>
<comment type="caution">
    <text evidence="1">The sequence shown here is derived from an EMBL/GenBank/DDBJ whole genome shotgun (WGS) entry which is preliminary data.</text>
</comment>
<dbReference type="Proteomes" id="UP001237642">
    <property type="component" value="Unassembled WGS sequence"/>
</dbReference>
<accession>A0AAD8GRH4</accession>
<dbReference type="SUPFAM" id="SSF53901">
    <property type="entry name" value="Thiolase-like"/>
    <property type="match status" value="1"/>
</dbReference>
<evidence type="ECO:0000313" key="1">
    <source>
        <dbReference type="EMBL" id="KAK1353052.1"/>
    </source>
</evidence>
<sequence>MHDCSSGLQAVADVAVAIKSGLYEIGIGDGLESMTVDQLGRTRYFNPKLGDLKYDQGKGTPTNTKNNWGGRKTFLLLYYMQHSKCPLAEIAKLKSTVGLLETKYAIGLANIPEVDVEAVDGPLN</sequence>
<dbReference type="GO" id="GO:0016746">
    <property type="term" value="F:acyltransferase activity"/>
    <property type="evidence" value="ECO:0007669"/>
    <property type="project" value="InterPro"/>
</dbReference>
<keyword evidence="2" id="KW-1185">Reference proteome</keyword>
<proteinExistence type="predicted"/>
<evidence type="ECO:0000313" key="2">
    <source>
        <dbReference type="Proteomes" id="UP001237642"/>
    </source>
</evidence>
<reference evidence="1" key="2">
    <citation type="submission" date="2023-05" db="EMBL/GenBank/DDBJ databases">
        <authorList>
            <person name="Schelkunov M.I."/>
        </authorList>
    </citation>
    <scope>NUCLEOTIDE SEQUENCE</scope>
    <source>
        <strain evidence="1">Hsosn_3</strain>
        <tissue evidence="1">Leaf</tissue>
    </source>
</reference>
<name>A0AAD8GRH4_9APIA</name>
<dbReference type="Gene3D" id="3.40.47.10">
    <property type="match status" value="1"/>
</dbReference>
<dbReference type="EMBL" id="JAUIZM010000014">
    <property type="protein sequence ID" value="KAK1353052.1"/>
    <property type="molecule type" value="Genomic_DNA"/>
</dbReference>
<protein>
    <submittedName>
        <fullName evidence="1">Uncharacterized protein</fullName>
    </submittedName>
</protein>
<organism evidence="1 2">
    <name type="scientific">Heracleum sosnowskyi</name>
    <dbReference type="NCBI Taxonomy" id="360622"/>
    <lineage>
        <taxon>Eukaryota</taxon>
        <taxon>Viridiplantae</taxon>
        <taxon>Streptophyta</taxon>
        <taxon>Embryophyta</taxon>
        <taxon>Tracheophyta</taxon>
        <taxon>Spermatophyta</taxon>
        <taxon>Magnoliopsida</taxon>
        <taxon>eudicotyledons</taxon>
        <taxon>Gunneridae</taxon>
        <taxon>Pentapetalae</taxon>
        <taxon>asterids</taxon>
        <taxon>campanulids</taxon>
        <taxon>Apiales</taxon>
        <taxon>Apiaceae</taxon>
        <taxon>Apioideae</taxon>
        <taxon>apioid superclade</taxon>
        <taxon>Tordylieae</taxon>
        <taxon>Tordyliinae</taxon>
        <taxon>Heracleum</taxon>
    </lineage>
</organism>